<evidence type="ECO:0000313" key="7">
    <source>
        <dbReference type="Proteomes" id="UP000027059"/>
    </source>
</evidence>
<evidence type="ECO:0000313" key="6">
    <source>
        <dbReference type="EMBL" id="AIA31183.1"/>
    </source>
</evidence>
<dbReference type="AlphaFoldDB" id="A0A059XWD1"/>
<dbReference type="Pfam" id="PF00669">
    <property type="entry name" value="Flagellin_N"/>
    <property type="match status" value="1"/>
</dbReference>
<dbReference type="PANTHER" id="PTHR42792:SF2">
    <property type="entry name" value="FLAGELLIN"/>
    <property type="match status" value="1"/>
</dbReference>
<sequence>MSGLIINDNIASMNAQYNLNRTQEALNKHIGRLSSGYRVNSPADDPAGYAISQRMGAQMMSYNAAIRNANDGAHLLQTANGALQTDNTILLKMRQLAIQAANSTYSEKDLKVLNQEYQHLNSEVTRIAKVTDFNGMRLLDGSHGTFKFHVGIYTSINDRLTVNIGKMDSSTLGIRSTNILNRQNAKNAVDKLDVALDRINAIQGGIGAIQNRMEWTIRNLTNATTNVQASRAGIKDVNFASETAAFTKRQILSQSGAAVLAQANLVPQAAIKLLP</sequence>
<evidence type="ECO:0000256" key="3">
    <source>
        <dbReference type="RuleBase" id="RU362073"/>
    </source>
</evidence>
<keyword evidence="2 3" id="KW-0975">Bacterial flagellum</keyword>
<evidence type="ECO:0000259" key="5">
    <source>
        <dbReference type="Pfam" id="PF00700"/>
    </source>
</evidence>
<evidence type="ECO:0000256" key="2">
    <source>
        <dbReference type="ARBA" id="ARBA00023143"/>
    </source>
</evidence>
<dbReference type="SUPFAM" id="SSF64518">
    <property type="entry name" value="Phase 1 flagellin"/>
    <property type="match status" value="1"/>
</dbReference>
<dbReference type="Gene3D" id="1.20.1330.10">
    <property type="entry name" value="f41 fragment of flagellin, N-terminal domain"/>
    <property type="match status" value="2"/>
</dbReference>
<dbReference type="Proteomes" id="UP000027059">
    <property type="component" value="Chromosome"/>
</dbReference>
<dbReference type="OrthoDB" id="9789525at2"/>
<keyword evidence="6" id="KW-0966">Cell projection</keyword>
<keyword evidence="7" id="KW-1185">Reference proteome</keyword>
<dbReference type="HOGENOM" id="CLU_011142_2_2_0"/>
<keyword evidence="3" id="KW-0964">Secreted</keyword>
<dbReference type="InterPro" id="IPR042187">
    <property type="entry name" value="Flagellin_C_sub2"/>
</dbReference>
<dbReference type="KEGG" id="lfp:Y981_11935"/>
<dbReference type="RefSeq" id="WP_014961990.1">
    <property type="nucleotide sequence ID" value="NZ_CP007243.1"/>
</dbReference>
<gene>
    <name evidence="6" type="ORF">Y981_11935</name>
</gene>
<reference evidence="6 7" key="2">
    <citation type="journal article" date="2015" name="Biomed. Res. Int.">
        <title>Effects of Arsenite Resistance on the Growth and Functional Gene Expression of Leptospirillum ferriphilum and Acidithiobacillus thiooxidans in Pure Culture and Coculture.</title>
        <authorList>
            <person name="Jiang H."/>
            <person name="Liang Y."/>
            <person name="Yin H."/>
            <person name="Xiao Y."/>
            <person name="Guo X."/>
            <person name="Xu Y."/>
            <person name="Hu Q."/>
            <person name="Liu H."/>
            <person name="Liu X."/>
        </authorList>
    </citation>
    <scope>NUCLEOTIDE SEQUENCE [LARGE SCALE GENOMIC DNA]</scope>
    <source>
        <strain evidence="6 7">YSK</strain>
    </source>
</reference>
<comment type="function">
    <text evidence="3">Flagellin is the subunit protein which polymerizes to form the filaments of bacterial flagella.</text>
</comment>
<comment type="subcellular location">
    <subcellularLocation>
        <location evidence="3">Secreted</location>
    </subcellularLocation>
    <subcellularLocation>
        <location evidence="3">Bacterial flagellum</location>
    </subcellularLocation>
</comment>
<dbReference type="Gene3D" id="6.10.10.10">
    <property type="entry name" value="Flagellar export chaperone, C-terminal domain"/>
    <property type="match status" value="1"/>
</dbReference>
<dbReference type="InterPro" id="IPR001492">
    <property type="entry name" value="Flagellin"/>
</dbReference>
<dbReference type="GO" id="GO:0005198">
    <property type="term" value="F:structural molecule activity"/>
    <property type="evidence" value="ECO:0007669"/>
    <property type="project" value="UniProtKB-UniRule"/>
</dbReference>
<dbReference type="Pfam" id="PF00700">
    <property type="entry name" value="Flagellin_C"/>
    <property type="match status" value="1"/>
</dbReference>
<dbReference type="PANTHER" id="PTHR42792">
    <property type="entry name" value="FLAGELLIN"/>
    <property type="match status" value="1"/>
</dbReference>
<feature type="domain" description="Flagellin C-terminal" evidence="5">
    <location>
        <begin position="190"/>
        <end position="274"/>
    </location>
</feature>
<dbReference type="GO" id="GO:0009288">
    <property type="term" value="C:bacterial-type flagellum"/>
    <property type="evidence" value="ECO:0007669"/>
    <property type="project" value="UniProtKB-SubCell"/>
</dbReference>
<comment type="similarity">
    <text evidence="1 3">Belongs to the bacterial flagellin family.</text>
</comment>
<keyword evidence="6" id="KW-0969">Cilium</keyword>
<dbReference type="PRINTS" id="PR00207">
    <property type="entry name" value="FLAGELLIN"/>
</dbReference>
<proteinExistence type="inferred from homology"/>
<reference evidence="7" key="1">
    <citation type="submission" date="2014-02" db="EMBL/GenBank/DDBJ databases">
        <title>Complete genome sequence and comparative genomic analysis of the nitrogen-fixing bacterium Leptospirillum ferriphilum YSK.</title>
        <authorList>
            <person name="Guo X."/>
            <person name="Yin H."/>
            <person name="Liang Y."/>
            <person name="Hu Q."/>
            <person name="Ma L."/>
            <person name="Xiao Y."/>
            <person name="Zhang X."/>
            <person name="Qiu G."/>
            <person name="Liu X."/>
        </authorList>
    </citation>
    <scope>NUCLEOTIDE SEQUENCE [LARGE SCALE GENOMIC DNA]</scope>
    <source>
        <strain evidence="7">YSK</strain>
    </source>
</reference>
<accession>A0A059XWD1</accession>
<dbReference type="InterPro" id="IPR001029">
    <property type="entry name" value="Flagellin_N"/>
</dbReference>
<dbReference type="GO" id="GO:0005576">
    <property type="term" value="C:extracellular region"/>
    <property type="evidence" value="ECO:0007669"/>
    <property type="project" value="UniProtKB-SubCell"/>
</dbReference>
<name>A0A059XWD1_9BACT</name>
<protein>
    <recommendedName>
        <fullName evidence="3">Flagellin</fullName>
    </recommendedName>
</protein>
<organism evidence="6 7">
    <name type="scientific">Leptospirillum ferriphilum YSK</name>
    <dbReference type="NCBI Taxonomy" id="1441628"/>
    <lineage>
        <taxon>Bacteria</taxon>
        <taxon>Pseudomonadati</taxon>
        <taxon>Nitrospirota</taxon>
        <taxon>Nitrospiria</taxon>
        <taxon>Nitrospirales</taxon>
        <taxon>Nitrospiraceae</taxon>
        <taxon>Leptospirillum</taxon>
    </lineage>
</organism>
<evidence type="ECO:0000256" key="1">
    <source>
        <dbReference type="ARBA" id="ARBA00005709"/>
    </source>
</evidence>
<evidence type="ECO:0000259" key="4">
    <source>
        <dbReference type="Pfam" id="PF00669"/>
    </source>
</evidence>
<dbReference type="EMBL" id="CP007243">
    <property type="protein sequence ID" value="AIA31183.1"/>
    <property type="molecule type" value="Genomic_DNA"/>
</dbReference>
<dbReference type="InterPro" id="IPR046358">
    <property type="entry name" value="Flagellin_C"/>
</dbReference>
<keyword evidence="6" id="KW-0282">Flagellum</keyword>
<feature type="domain" description="Flagellin N-terminal" evidence="4">
    <location>
        <begin position="6"/>
        <end position="142"/>
    </location>
</feature>
<dbReference type="Gene3D" id="6.10.280.190">
    <property type="match status" value="1"/>
</dbReference>